<dbReference type="Pfam" id="PF03000">
    <property type="entry name" value="NPH3"/>
    <property type="match status" value="1"/>
</dbReference>
<comment type="caution">
    <text evidence="2">The sequence shown here is derived from an EMBL/GenBank/DDBJ whole genome shotgun (WGS) entry which is preliminary data.</text>
</comment>
<sequence>MILVDYIWDFAMTIWEAGQNHLTLIFPITSWSFSNRSSRCYPLKTSLSLFISSAASSDLQSSLKRQSLARTSWRNEYGVFYGGDFTEFYSTATQKVAKTVDAYLGEIATHAGLTISKSNGIAVLVPKAARKVDDDYACETVARQGRTPMD</sequence>
<proteinExistence type="predicted"/>
<dbReference type="Proteomes" id="UP001497516">
    <property type="component" value="Unassembled WGS sequence"/>
</dbReference>
<evidence type="ECO:0000259" key="1">
    <source>
        <dbReference type="Pfam" id="PF03000"/>
    </source>
</evidence>
<gene>
    <name evidence="2" type="ORF">LTRI10_LOCUS10238</name>
</gene>
<protein>
    <recommendedName>
        <fullName evidence="1">NPH3 domain-containing protein</fullName>
    </recommendedName>
</protein>
<accession>A0AAV2C724</accession>
<keyword evidence="3" id="KW-1185">Reference proteome</keyword>
<dbReference type="InterPro" id="IPR027356">
    <property type="entry name" value="NPH3_dom"/>
</dbReference>
<organism evidence="2 3">
    <name type="scientific">Linum trigynum</name>
    <dbReference type="NCBI Taxonomy" id="586398"/>
    <lineage>
        <taxon>Eukaryota</taxon>
        <taxon>Viridiplantae</taxon>
        <taxon>Streptophyta</taxon>
        <taxon>Embryophyta</taxon>
        <taxon>Tracheophyta</taxon>
        <taxon>Spermatophyta</taxon>
        <taxon>Magnoliopsida</taxon>
        <taxon>eudicotyledons</taxon>
        <taxon>Gunneridae</taxon>
        <taxon>Pentapetalae</taxon>
        <taxon>rosids</taxon>
        <taxon>fabids</taxon>
        <taxon>Malpighiales</taxon>
        <taxon>Linaceae</taxon>
        <taxon>Linum</taxon>
    </lineage>
</organism>
<feature type="domain" description="NPH3" evidence="1">
    <location>
        <begin position="90"/>
        <end position="135"/>
    </location>
</feature>
<dbReference type="AlphaFoldDB" id="A0AAV2C724"/>
<name>A0AAV2C724_9ROSI</name>
<evidence type="ECO:0000313" key="3">
    <source>
        <dbReference type="Proteomes" id="UP001497516"/>
    </source>
</evidence>
<dbReference type="EMBL" id="CAXIPQ010000005">
    <property type="protein sequence ID" value="CAL1351979.1"/>
    <property type="molecule type" value="Genomic_DNA"/>
</dbReference>
<evidence type="ECO:0000313" key="2">
    <source>
        <dbReference type="EMBL" id="CAL1351979.1"/>
    </source>
</evidence>
<reference evidence="2 3" key="1">
    <citation type="submission" date="2024-04" db="EMBL/GenBank/DDBJ databases">
        <authorList>
            <person name="Fracassetti M."/>
        </authorList>
    </citation>
    <scope>NUCLEOTIDE SEQUENCE [LARGE SCALE GENOMIC DNA]</scope>
</reference>